<name>A0AAD1HH61_9MYCO</name>
<accession>A0AAD1HH61</accession>
<evidence type="ECO:0000313" key="1">
    <source>
        <dbReference type="EMBL" id="BBX04584.1"/>
    </source>
</evidence>
<gene>
    <name evidence="1" type="ORF">MMOR_55200</name>
</gene>
<dbReference type="EMBL" id="AP022560">
    <property type="protein sequence ID" value="BBX04584.1"/>
    <property type="molecule type" value="Genomic_DNA"/>
</dbReference>
<dbReference type="AlphaFoldDB" id="A0AAD1HH61"/>
<sequence>MLGEFGHQIDDVEIVEERVDEGNDRVENAGLAGGFGHFTLRPWCPSVCLEPEPAIEDVACDVGGAAAGRVGVGTQADKRLGRL</sequence>
<reference evidence="1 2" key="1">
    <citation type="journal article" date="2019" name="Emerg. Microbes Infect.">
        <title>Comprehensive subspecies identification of 175 nontuberculous mycobacteria species based on 7547 genomic profiles.</title>
        <authorList>
            <person name="Matsumoto Y."/>
            <person name="Kinjo T."/>
            <person name="Motooka D."/>
            <person name="Nabeya D."/>
            <person name="Jung N."/>
            <person name="Uechi K."/>
            <person name="Horii T."/>
            <person name="Iida T."/>
            <person name="Fujita J."/>
            <person name="Nakamura S."/>
        </authorList>
    </citation>
    <scope>NUCLEOTIDE SEQUENCE [LARGE SCALE GENOMIC DNA]</scope>
    <source>
        <strain evidence="1 2">JCM 6375</strain>
    </source>
</reference>
<organism evidence="1 2">
    <name type="scientific">Mycolicibacterium moriokaense</name>
    <dbReference type="NCBI Taxonomy" id="39691"/>
    <lineage>
        <taxon>Bacteria</taxon>
        <taxon>Bacillati</taxon>
        <taxon>Actinomycetota</taxon>
        <taxon>Actinomycetes</taxon>
        <taxon>Mycobacteriales</taxon>
        <taxon>Mycobacteriaceae</taxon>
        <taxon>Mycolicibacterium</taxon>
    </lineage>
</organism>
<proteinExistence type="predicted"/>
<protein>
    <submittedName>
        <fullName evidence="1">Uncharacterized protein</fullName>
    </submittedName>
</protein>
<evidence type="ECO:0000313" key="2">
    <source>
        <dbReference type="Proteomes" id="UP000466681"/>
    </source>
</evidence>
<dbReference type="KEGG" id="mmor:MMOR_55200"/>
<dbReference type="Proteomes" id="UP000466681">
    <property type="component" value="Chromosome"/>
</dbReference>
<keyword evidence="2" id="KW-1185">Reference proteome</keyword>